<keyword evidence="1" id="KW-0805">Transcription regulation</keyword>
<dbReference type="GO" id="GO:0003700">
    <property type="term" value="F:DNA-binding transcription factor activity"/>
    <property type="evidence" value="ECO:0007669"/>
    <property type="project" value="InterPro"/>
</dbReference>
<evidence type="ECO:0000313" key="6">
    <source>
        <dbReference type="Proteomes" id="UP000435649"/>
    </source>
</evidence>
<evidence type="ECO:0000256" key="3">
    <source>
        <dbReference type="ARBA" id="ARBA00023163"/>
    </source>
</evidence>
<dbReference type="SMART" id="SM00345">
    <property type="entry name" value="HTH_GNTR"/>
    <property type="match status" value="1"/>
</dbReference>
<proteinExistence type="predicted"/>
<name>A0A844G3E8_9BACT</name>
<dbReference type="SUPFAM" id="SSF46785">
    <property type="entry name" value="Winged helix' DNA-binding domain"/>
    <property type="match status" value="1"/>
</dbReference>
<keyword evidence="6" id="KW-1185">Reference proteome</keyword>
<dbReference type="PRINTS" id="PR00035">
    <property type="entry name" value="HTHGNTR"/>
</dbReference>
<dbReference type="InterPro" id="IPR036388">
    <property type="entry name" value="WH-like_DNA-bd_sf"/>
</dbReference>
<protein>
    <submittedName>
        <fullName evidence="5">GntR family transcriptional regulator</fullName>
    </submittedName>
</protein>
<dbReference type="AlphaFoldDB" id="A0A844G3E8"/>
<accession>A0A844G3E8</accession>
<dbReference type="InterPro" id="IPR036390">
    <property type="entry name" value="WH_DNA-bd_sf"/>
</dbReference>
<sequence>MMNLEINTAVPHGELARSLADKLRFYIADTPVPVGGRLPSNREIARAANVSQVTARMAVLALAREGLLESRSGCGTYVVRAPSQLPLARGGKPKKIGIVLSPWDSESEVVWNNRDVLAEVVGNVSAAGKLTIFTYEQWLEYAAGDPNDMIRENELDTLVWFYVGYREIAFVARLEQQEFRQLLIHRRPFGLHSPVIRGDNAAGINRIFDSLSAGERERLLILSGDPTQSVYSTHYAAIAERMGREPTGDELLILPLAPFPRWTALVLREELTRLRPRAVIDLAGYINPLSALGETFHRSIGSPRLFSFTLPTAWQAEHKLHYTFLQPEWGAAAKTLREFFLAREIPETTVWPLKLREF</sequence>
<keyword evidence="2" id="KW-0238">DNA-binding</keyword>
<evidence type="ECO:0000259" key="4">
    <source>
        <dbReference type="PROSITE" id="PS50949"/>
    </source>
</evidence>
<dbReference type="GO" id="GO:0045892">
    <property type="term" value="P:negative regulation of DNA-templated transcription"/>
    <property type="evidence" value="ECO:0007669"/>
    <property type="project" value="TreeGrafter"/>
</dbReference>
<dbReference type="InterPro" id="IPR000524">
    <property type="entry name" value="Tscrpt_reg_HTH_GntR"/>
</dbReference>
<comment type="caution">
    <text evidence="5">The sequence shown here is derived from an EMBL/GenBank/DDBJ whole genome shotgun (WGS) entry which is preliminary data.</text>
</comment>
<dbReference type="PANTHER" id="PTHR44846:SF1">
    <property type="entry name" value="MANNOSYL-D-GLYCERATE TRANSPORT_METABOLISM SYSTEM REPRESSOR MNGR-RELATED"/>
    <property type="match status" value="1"/>
</dbReference>
<organism evidence="5 6">
    <name type="scientific">Victivallis lenta</name>
    <dbReference type="NCBI Taxonomy" id="2606640"/>
    <lineage>
        <taxon>Bacteria</taxon>
        <taxon>Pseudomonadati</taxon>
        <taxon>Lentisphaerota</taxon>
        <taxon>Lentisphaeria</taxon>
        <taxon>Victivallales</taxon>
        <taxon>Victivallaceae</taxon>
        <taxon>Victivallis</taxon>
    </lineage>
</organism>
<evidence type="ECO:0000256" key="1">
    <source>
        <dbReference type="ARBA" id="ARBA00023015"/>
    </source>
</evidence>
<gene>
    <name evidence="5" type="ORF">FYJ85_12645</name>
</gene>
<dbReference type="GO" id="GO:0003677">
    <property type="term" value="F:DNA binding"/>
    <property type="evidence" value="ECO:0007669"/>
    <property type="project" value="UniProtKB-KW"/>
</dbReference>
<dbReference type="Proteomes" id="UP000435649">
    <property type="component" value="Unassembled WGS sequence"/>
</dbReference>
<dbReference type="RefSeq" id="WP_154418992.1">
    <property type="nucleotide sequence ID" value="NZ_VUNS01000013.1"/>
</dbReference>
<feature type="domain" description="HTH gntR-type" evidence="4">
    <location>
        <begin position="13"/>
        <end position="81"/>
    </location>
</feature>
<dbReference type="EMBL" id="VUNS01000013">
    <property type="protein sequence ID" value="MST97886.1"/>
    <property type="molecule type" value="Genomic_DNA"/>
</dbReference>
<evidence type="ECO:0000313" key="5">
    <source>
        <dbReference type="EMBL" id="MST97886.1"/>
    </source>
</evidence>
<dbReference type="PANTHER" id="PTHR44846">
    <property type="entry name" value="MANNOSYL-D-GLYCERATE TRANSPORT/METABOLISM SYSTEM REPRESSOR MNGR-RELATED"/>
    <property type="match status" value="1"/>
</dbReference>
<dbReference type="CDD" id="cd07377">
    <property type="entry name" value="WHTH_GntR"/>
    <property type="match status" value="1"/>
</dbReference>
<dbReference type="InterPro" id="IPR050679">
    <property type="entry name" value="Bact_HTH_transcr_reg"/>
</dbReference>
<keyword evidence="3" id="KW-0804">Transcription</keyword>
<dbReference type="PROSITE" id="PS50949">
    <property type="entry name" value="HTH_GNTR"/>
    <property type="match status" value="1"/>
</dbReference>
<reference evidence="5 6" key="1">
    <citation type="submission" date="2019-08" db="EMBL/GenBank/DDBJ databases">
        <title>In-depth cultivation of the pig gut microbiome towards novel bacterial diversity and tailored functional studies.</title>
        <authorList>
            <person name="Wylensek D."/>
            <person name="Hitch T.C.A."/>
            <person name="Clavel T."/>
        </authorList>
    </citation>
    <scope>NUCLEOTIDE SEQUENCE [LARGE SCALE GENOMIC DNA]</scope>
    <source>
        <strain evidence="5 6">BBE-744-WT-12</strain>
    </source>
</reference>
<dbReference type="Pfam" id="PF00392">
    <property type="entry name" value="GntR"/>
    <property type="match status" value="1"/>
</dbReference>
<evidence type="ECO:0000256" key="2">
    <source>
        <dbReference type="ARBA" id="ARBA00023125"/>
    </source>
</evidence>
<dbReference type="Gene3D" id="1.10.10.10">
    <property type="entry name" value="Winged helix-like DNA-binding domain superfamily/Winged helix DNA-binding domain"/>
    <property type="match status" value="1"/>
</dbReference>